<proteinExistence type="predicted"/>
<evidence type="ECO:0000313" key="1">
    <source>
        <dbReference type="EMBL" id="AGA64395.1"/>
    </source>
</evidence>
<evidence type="ECO:0000313" key="2">
    <source>
        <dbReference type="Proteomes" id="UP000010799"/>
    </source>
</evidence>
<accession>L0EU64</accession>
<sequence>MILLVIFLENGPEEFPDKNLFETVDIGLSFKNSEKREQVIRGRY</sequence>
<dbReference type="EMBL" id="CP003789">
    <property type="protein sequence ID" value="AGA64395.1"/>
    <property type="molecule type" value="Genomic_DNA"/>
</dbReference>
<dbReference type="AlphaFoldDB" id="L0EU64"/>
<dbReference type="STRING" id="1215343.B488_04030"/>
<dbReference type="HOGENOM" id="CLU_3218188_0_0_5"/>
<protein>
    <submittedName>
        <fullName evidence="1">Uncharacterized protein</fullName>
    </submittedName>
</protein>
<dbReference type="PATRIC" id="fig|1215343.11.peg.413"/>
<dbReference type="Proteomes" id="UP000010799">
    <property type="component" value="Chromosome"/>
</dbReference>
<name>L0EU64_LIBCB</name>
<gene>
    <name evidence="1" type="ordered locus">B488_04030</name>
</gene>
<organism evidence="1 2">
    <name type="scientific">Liberibacter crescens (strain BT-1)</name>
    <dbReference type="NCBI Taxonomy" id="1215343"/>
    <lineage>
        <taxon>Bacteria</taxon>
        <taxon>Pseudomonadati</taxon>
        <taxon>Pseudomonadota</taxon>
        <taxon>Alphaproteobacteria</taxon>
        <taxon>Hyphomicrobiales</taxon>
        <taxon>Rhizobiaceae</taxon>
        <taxon>Liberibacter</taxon>
    </lineage>
</organism>
<keyword evidence="2" id="KW-1185">Reference proteome</keyword>
<reference evidence="1 2" key="1">
    <citation type="journal article" date="2012" name="Stand. Genomic Sci.">
        <title>Complete genome sequence of Liberibacter crescens BT-1.</title>
        <authorList>
            <person name="Leonard M.T."/>
            <person name="Fagen J.R."/>
            <person name="Davis-Richardson A.G."/>
            <person name="Davis M.J."/>
            <person name="Triplett E.W."/>
        </authorList>
    </citation>
    <scope>NUCLEOTIDE SEQUENCE [LARGE SCALE GENOMIC DNA]</scope>
    <source>
        <strain evidence="1 2">BT-1</strain>
    </source>
</reference>
<dbReference type="KEGG" id="lcc:B488_04030"/>